<dbReference type="AlphaFoldDB" id="A0A1V0M448"/>
<dbReference type="Pfam" id="PF03515">
    <property type="entry name" value="Cloacin"/>
    <property type="match status" value="1"/>
</dbReference>
<evidence type="ECO:0000256" key="7">
    <source>
        <dbReference type="ARBA" id="ARBA00023048"/>
    </source>
</evidence>
<feature type="region of interest" description="Disordered" evidence="8">
    <location>
        <begin position="484"/>
        <end position="525"/>
    </location>
</feature>
<evidence type="ECO:0000313" key="12">
    <source>
        <dbReference type="Proteomes" id="UP000225433"/>
    </source>
</evidence>
<comment type="similarity">
    <text evidence="1">Belongs to the colicin/pyosin nuclease family.</text>
</comment>
<feature type="compositionally biased region" description="Basic and acidic residues" evidence="8">
    <location>
        <begin position="484"/>
        <end position="515"/>
    </location>
</feature>
<keyword evidence="2" id="KW-0929">Antimicrobial</keyword>
<dbReference type="SUPFAM" id="SSF54060">
    <property type="entry name" value="His-Me finger endonucleases"/>
    <property type="match status" value="1"/>
</dbReference>
<keyword evidence="6" id="KW-0044">Antibiotic</keyword>
<organism evidence="10">
    <name type="scientific">Xenorhabdus hominickii</name>
    <dbReference type="NCBI Taxonomy" id="351679"/>
    <lineage>
        <taxon>Bacteria</taxon>
        <taxon>Pseudomonadati</taxon>
        <taxon>Pseudomonadota</taxon>
        <taxon>Gammaproteobacteria</taxon>
        <taxon>Enterobacterales</taxon>
        <taxon>Morganellaceae</taxon>
        <taxon>Xenorhabdus</taxon>
    </lineage>
</organism>
<dbReference type="Gene3D" id="3.90.540.10">
    <property type="entry name" value="Colicin/pyocin, DNase domain"/>
    <property type="match status" value="1"/>
</dbReference>
<protein>
    <submittedName>
        <fullName evidence="10">Colicin-E9</fullName>
    </submittedName>
</protein>
<keyword evidence="4" id="KW-0255">Endonuclease</keyword>
<keyword evidence="3" id="KW-0540">Nuclease</keyword>
<feature type="region of interest" description="Disordered" evidence="8">
    <location>
        <begin position="1"/>
        <end position="78"/>
    </location>
</feature>
<feature type="compositionally biased region" description="Low complexity" evidence="8">
    <location>
        <begin position="40"/>
        <end position="52"/>
    </location>
</feature>
<evidence type="ECO:0000256" key="6">
    <source>
        <dbReference type="ARBA" id="ARBA00023022"/>
    </source>
</evidence>
<evidence type="ECO:0000259" key="9">
    <source>
        <dbReference type="SMART" id="SM00507"/>
    </source>
</evidence>
<dbReference type="GO" id="GO:0005102">
    <property type="term" value="F:signaling receptor binding"/>
    <property type="evidence" value="ECO:0007669"/>
    <property type="project" value="InterPro"/>
</dbReference>
<reference evidence="11 12" key="2">
    <citation type="journal article" date="2017" name="Nat. Microbiol.">
        <title>Natural product diversity associated with the nematode symbionts Photorhabdus and Xenorhabdus.</title>
        <authorList>
            <person name="Tobias N.J."/>
            <person name="Wolff H."/>
            <person name="Djahanschiri B."/>
            <person name="Grundmann F."/>
            <person name="Kronenwerth M."/>
            <person name="Shi Y.M."/>
            <person name="Simonyi S."/>
            <person name="Grun P."/>
            <person name="Shapiro-Ilan D."/>
            <person name="Pidot S.J."/>
            <person name="Stinear T.P."/>
            <person name="Ebersberger I."/>
            <person name="Bode H.B."/>
        </authorList>
    </citation>
    <scope>NUCLEOTIDE SEQUENCE [LARGE SCALE GENOMIC DNA]</scope>
    <source>
        <strain evidence="11 12">DSM 17903</strain>
    </source>
</reference>
<evidence type="ECO:0000256" key="5">
    <source>
        <dbReference type="ARBA" id="ARBA00022801"/>
    </source>
</evidence>
<geneLocation type="plasmid" evidence="10">
    <name>unnamed1</name>
</geneLocation>
<dbReference type="PRINTS" id="PR01300">
    <property type="entry name" value="PYOCINKILLER"/>
</dbReference>
<reference evidence="10" key="1">
    <citation type="journal article" date="2017" name="J. Invertebr. Pathol.">
        <title>Identification and bacterial characteristics of Xenorhabdus hominickii ANU101 from an entomopathogenic nematode, Steinernema monticolum.</title>
        <authorList>
            <person name="Park Y."/>
            <person name="Kang S."/>
            <person name="Sadekuzzaman M."/>
            <person name="Kim H."/>
            <person name="Jung J.K."/>
            <person name="Kim Y."/>
        </authorList>
    </citation>
    <scope>NUCLEOTIDE SEQUENCE</scope>
    <source>
        <strain evidence="10">ANU101</strain>
        <plasmid evidence="10">unnamed1</plasmid>
    </source>
</reference>
<keyword evidence="7" id="KW-0078">Bacteriocin</keyword>
<dbReference type="SMART" id="SM00507">
    <property type="entry name" value="HNHc"/>
    <property type="match status" value="1"/>
</dbReference>
<evidence type="ECO:0000313" key="11">
    <source>
        <dbReference type="EMBL" id="PHM52363.1"/>
    </source>
</evidence>
<dbReference type="GO" id="GO:0031640">
    <property type="term" value="P:killing of cells of another organism"/>
    <property type="evidence" value="ECO:0007669"/>
    <property type="project" value="UniProtKB-KW"/>
</dbReference>
<evidence type="ECO:0000256" key="4">
    <source>
        <dbReference type="ARBA" id="ARBA00022759"/>
    </source>
</evidence>
<gene>
    <name evidence="11" type="ORF">Xhom_04440</name>
</gene>
<proteinExistence type="inferred from homology"/>
<dbReference type="InterPro" id="IPR044925">
    <property type="entry name" value="His-Me_finger_sf"/>
</dbReference>
<evidence type="ECO:0000313" key="10">
    <source>
        <dbReference type="EMBL" id="ARD69649.1"/>
    </source>
</evidence>
<dbReference type="EMBL" id="NJAI01000009">
    <property type="protein sequence ID" value="PHM52363.1"/>
    <property type="molecule type" value="Genomic_DNA"/>
</dbReference>
<feature type="domain" description="HNH nuclease" evidence="9">
    <location>
        <begin position="579"/>
        <end position="636"/>
    </location>
</feature>
<dbReference type="RefSeq" id="WP_099139876.1">
    <property type="nucleotide sequence ID" value="NZ_CAWNQJ010000123.1"/>
</dbReference>
<dbReference type="CDD" id="cd00085">
    <property type="entry name" value="HNHc"/>
    <property type="match status" value="1"/>
</dbReference>
<dbReference type="GO" id="GO:0042742">
    <property type="term" value="P:defense response to bacterium"/>
    <property type="evidence" value="ECO:0007669"/>
    <property type="project" value="UniProtKB-KW"/>
</dbReference>
<dbReference type="Gene3D" id="1.10.287.620">
    <property type="entry name" value="Helix Hairpins"/>
    <property type="match status" value="1"/>
</dbReference>
<name>A0A1V0M448_XENHO</name>
<dbReference type="GO" id="GO:0019835">
    <property type="term" value="P:cytolysis"/>
    <property type="evidence" value="ECO:0007669"/>
    <property type="project" value="InterPro"/>
</dbReference>
<dbReference type="GO" id="GO:0004519">
    <property type="term" value="F:endonuclease activity"/>
    <property type="evidence" value="ECO:0007669"/>
    <property type="project" value="UniProtKB-KW"/>
</dbReference>
<dbReference type="InterPro" id="IPR003615">
    <property type="entry name" value="HNH_nuc"/>
</dbReference>
<dbReference type="InterPro" id="IPR016128">
    <property type="entry name" value="Pyosin/cloacin_T_dom"/>
</dbReference>
<dbReference type="GO" id="GO:0016787">
    <property type="term" value="F:hydrolase activity"/>
    <property type="evidence" value="ECO:0007669"/>
    <property type="project" value="UniProtKB-KW"/>
</dbReference>
<dbReference type="InterPro" id="IPR037146">
    <property type="entry name" value="Colicin/pyocin_DNase_dom_sf"/>
</dbReference>
<keyword evidence="10" id="KW-0614">Plasmid</keyword>
<accession>A0A1V0M448</accession>
<evidence type="ECO:0000256" key="1">
    <source>
        <dbReference type="ARBA" id="ARBA00006811"/>
    </source>
</evidence>
<feature type="compositionally biased region" description="Gly residues" evidence="8">
    <location>
        <begin position="16"/>
        <end position="29"/>
    </location>
</feature>
<dbReference type="InterPro" id="IPR003060">
    <property type="entry name" value="Pyocin_killer"/>
</dbReference>
<dbReference type="EMBL" id="KX517798">
    <property type="protein sequence ID" value="ARD69649.1"/>
    <property type="molecule type" value="Genomic_DNA"/>
</dbReference>
<sequence>MSGGDGIGHNSSSSGGINGGPTGFGGDGRNNGNAAYSDHSGWSSENNGWSNGNWGGSSGPDGSNSGNSGGSGRWGGKQAANSSRYAVADLRLVKPGYPVAAFSIGGTINATVCTKVPDNPFNNWGDYIDNVKPYAAHLARATRNTPVGKVASLLMSLEDGRKEYAAKLQQQMLDEARKEAAKVNVSDLFHVTTLPVAEILAASISMERIRELGKVLTKVVTQPVVDTKNQQRQIAITRQPTEVRVVKAEKTSKPNVYSAQVIAGMKPMQITVDNSSSLSQLNKTQVNTAPEVGIFSPTAADDTHHAILDFDGKHDPIYISVSKVPTEAEEKAQLEATKKREQEWLAENPLLAAGLELDEAQKEFASIDSVYQEKQNRLNQLLDSPEGRTLTNPVENPLVFQQTKEQFTFTKTEIKISDKALIDVLLKEGMKPYLKKNWMKINSTPGAVATLGAGIVGVSMGYEQLGKRLIEADKNINKAKQELAPVMEDRNKAENKKKEKKEKVEKESKKARDKPGIATGDGTDVGEKWLENVSKQLGSPIPKEIADKLRGKKFSSFDKLREAIWTEVGITPKLAQNVKTKANKKAIAKGRAPFARTKDQVGGRKKLELHHVDEIQHGGEVYNVDNLRVVTPKHHIKIHSK</sequence>
<evidence type="ECO:0000256" key="3">
    <source>
        <dbReference type="ARBA" id="ARBA00022722"/>
    </source>
</evidence>
<dbReference type="Pfam" id="PF21431">
    <property type="entry name" value="Col-Pyo_DNase"/>
    <property type="match status" value="1"/>
</dbReference>
<dbReference type="Proteomes" id="UP000225433">
    <property type="component" value="Unassembled WGS sequence"/>
</dbReference>
<evidence type="ECO:0000256" key="2">
    <source>
        <dbReference type="ARBA" id="ARBA00022529"/>
    </source>
</evidence>
<evidence type="ECO:0000256" key="8">
    <source>
        <dbReference type="SAM" id="MobiDB-lite"/>
    </source>
</evidence>
<keyword evidence="5" id="KW-0378">Hydrolase</keyword>